<evidence type="ECO:0000256" key="5">
    <source>
        <dbReference type="ARBA" id="ARBA00022833"/>
    </source>
</evidence>
<evidence type="ECO:0000256" key="4">
    <source>
        <dbReference type="ARBA" id="ARBA00022771"/>
    </source>
</evidence>
<dbReference type="InterPro" id="IPR036236">
    <property type="entry name" value="Znf_C2H2_sf"/>
</dbReference>
<accession>A0A163J151</accession>
<dbReference type="SUPFAM" id="SSF57667">
    <property type="entry name" value="beta-beta-alpha zinc fingers"/>
    <property type="match status" value="1"/>
</dbReference>
<organism evidence="11">
    <name type="scientific">Absidia glauca</name>
    <name type="common">Pin mould</name>
    <dbReference type="NCBI Taxonomy" id="4829"/>
    <lineage>
        <taxon>Eukaryota</taxon>
        <taxon>Fungi</taxon>
        <taxon>Fungi incertae sedis</taxon>
        <taxon>Mucoromycota</taxon>
        <taxon>Mucoromycotina</taxon>
        <taxon>Mucoromycetes</taxon>
        <taxon>Mucorales</taxon>
        <taxon>Cunninghamellaceae</taxon>
        <taxon>Absidia</taxon>
    </lineage>
</organism>
<feature type="domain" description="C2H2-type" evidence="10">
    <location>
        <begin position="169"/>
        <end position="196"/>
    </location>
</feature>
<feature type="compositionally biased region" description="Pro residues" evidence="9">
    <location>
        <begin position="42"/>
        <end position="52"/>
    </location>
</feature>
<dbReference type="Proteomes" id="UP000078561">
    <property type="component" value="Unassembled WGS sequence"/>
</dbReference>
<evidence type="ECO:0000313" key="11">
    <source>
        <dbReference type="EMBL" id="SAL96533.1"/>
    </source>
</evidence>
<dbReference type="PROSITE" id="PS50157">
    <property type="entry name" value="ZINC_FINGER_C2H2_2"/>
    <property type="match status" value="2"/>
</dbReference>
<feature type="compositionally biased region" description="Polar residues" evidence="9">
    <location>
        <begin position="53"/>
        <end position="95"/>
    </location>
</feature>
<evidence type="ECO:0000256" key="3">
    <source>
        <dbReference type="ARBA" id="ARBA00022737"/>
    </source>
</evidence>
<dbReference type="PANTHER" id="PTHR19818">
    <property type="entry name" value="ZINC FINGER PROTEIN ZIC AND GLI"/>
    <property type="match status" value="1"/>
</dbReference>
<comment type="subcellular location">
    <subcellularLocation>
        <location evidence="1">Nucleus</location>
    </subcellularLocation>
</comment>
<evidence type="ECO:0000256" key="7">
    <source>
        <dbReference type="ARBA" id="ARBA00023242"/>
    </source>
</evidence>
<evidence type="ECO:0000256" key="2">
    <source>
        <dbReference type="ARBA" id="ARBA00022723"/>
    </source>
</evidence>
<feature type="region of interest" description="Disordered" evidence="9">
    <location>
        <begin position="34"/>
        <end position="145"/>
    </location>
</feature>
<dbReference type="GO" id="GO:0005634">
    <property type="term" value="C:nucleus"/>
    <property type="evidence" value="ECO:0007669"/>
    <property type="project" value="UniProtKB-SubCell"/>
</dbReference>
<dbReference type="GO" id="GO:0045944">
    <property type="term" value="P:positive regulation of transcription by RNA polymerase II"/>
    <property type="evidence" value="ECO:0007669"/>
    <property type="project" value="UniProtKB-ARBA"/>
</dbReference>
<keyword evidence="7" id="KW-0539">Nucleus</keyword>
<evidence type="ECO:0000256" key="6">
    <source>
        <dbReference type="ARBA" id="ARBA00023125"/>
    </source>
</evidence>
<dbReference type="FunFam" id="3.30.160.60:FF:000045">
    <property type="entry name" value="ZFP69 zinc finger protein B"/>
    <property type="match status" value="1"/>
</dbReference>
<dbReference type="FunFam" id="3.30.160.60:FF:000110">
    <property type="entry name" value="Zinc finger protein-like"/>
    <property type="match status" value="1"/>
</dbReference>
<dbReference type="EMBL" id="LT551165">
    <property type="protein sequence ID" value="SAL96533.1"/>
    <property type="molecule type" value="Genomic_DNA"/>
</dbReference>
<name>A0A163J151_ABSGL</name>
<dbReference type="SMART" id="SM00355">
    <property type="entry name" value="ZnF_C2H2"/>
    <property type="match status" value="2"/>
</dbReference>
<dbReference type="InterPro" id="IPR050329">
    <property type="entry name" value="GLI_C2H2-zinc-finger"/>
</dbReference>
<dbReference type="PROSITE" id="PS00028">
    <property type="entry name" value="ZINC_FINGER_C2H2_1"/>
    <property type="match status" value="2"/>
</dbReference>
<dbReference type="PANTHER" id="PTHR19818:SF163">
    <property type="entry name" value="C2H2-TYPE DOMAIN-CONTAINING PROTEIN"/>
    <property type="match status" value="1"/>
</dbReference>
<reference evidence="11" key="1">
    <citation type="submission" date="2016-04" db="EMBL/GenBank/DDBJ databases">
        <authorList>
            <person name="Evans L.H."/>
            <person name="Alamgir A."/>
            <person name="Owens N."/>
            <person name="Weber N.D."/>
            <person name="Virtaneva K."/>
            <person name="Barbian K."/>
            <person name="Babar A."/>
            <person name="Rosenke K."/>
        </authorList>
    </citation>
    <scope>NUCLEOTIDE SEQUENCE [LARGE SCALE GENOMIC DNA]</scope>
    <source>
        <strain evidence="11">CBS 101.48</strain>
    </source>
</reference>
<evidence type="ECO:0000256" key="1">
    <source>
        <dbReference type="ARBA" id="ARBA00004123"/>
    </source>
</evidence>
<dbReference type="InParanoid" id="A0A163J151"/>
<dbReference type="AlphaFoldDB" id="A0A163J151"/>
<dbReference type="Gene3D" id="3.30.160.60">
    <property type="entry name" value="Classic Zinc Finger"/>
    <property type="match status" value="2"/>
</dbReference>
<dbReference type="GO" id="GO:0008270">
    <property type="term" value="F:zinc ion binding"/>
    <property type="evidence" value="ECO:0007669"/>
    <property type="project" value="UniProtKB-KW"/>
</dbReference>
<feature type="compositionally biased region" description="Basic residues" evidence="9">
    <location>
        <begin position="130"/>
        <end position="141"/>
    </location>
</feature>
<proteinExistence type="predicted"/>
<sequence>MDTGRISLPSIDTMLDTTPTLLHLEKVTSSIAANSHDYQSGPCPPQRYPSTPPSYSMESTWRSHSRSFSLDSPSNRPLSQTQVQPSHEGSATSILVSPPPSQHNKSSLSSSSSSKEERRDSWNTTDHPPRPSHHHHHHRRTLSTPYINTMATNTNSTLISLMDATQRKYICHQCNKSFSRPSSLRTHIFSHTGEKPFACPYQHCDRTFSVQSNMRRHIRVHYSASLAQPKHHTHA</sequence>
<dbReference type="GO" id="GO:0000978">
    <property type="term" value="F:RNA polymerase II cis-regulatory region sequence-specific DNA binding"/>
    <property type="evidence" value="ECO:0007669"/>
    <property type="project" value="TreeGrafter"/>
</dbReference>
<evidence type="ECO:0000256" key="8">
    <source>
        <dbReference type="PROSITE-ProRule" id="PRU00042"/>
    </source>
</evidence>
<keyword evidence="12" id="KW-1185">Reference proteome</keyword>
<keyword evidence="6" id="KW-0238">DNA-binding</keyword>
<keyword evidence="3" id="KW-0677">Repeat</keyword>
<evidence type="ECO:0000259" key="10">
    <source>
        <dbReference type="PROSITE" id="PS50157"/>
    </source>
</evidence>
<feature type="domain" description="C2H2-type" evidence="10">
    <location>
        <begin position="197"/>
        <end position="221"/>
    </location>
</feature>
<dbReference type="OMA" id="MESTWRS"/>
<dbReference type="GO" id="GO:0000981">
    <property type="term" value="F:DNA-binding transcription factor activity, RNA polymerase II-specific"/>
    <property type="evidence" value="ECO:0007669"/>
    <property type="project" value="TreeGrafter"/>
</dbReference>
<dbReference type="OrthoDB" id="6077919at2759"/>
<dbReference type="InterPro" id="IPR013087">
    <property type="entry name" value="Znf_C2H2_type"/>
</dbReference>
<keyword evidence="4 8" id="KW-0863">Zinc-finger</keyword>
<keyword evidence="5" id="KW-0862">Zinc</keyword>
<dbReference type="STRING" id="4829.A0A163J151"/>
<evidence type="ECO:0000256" key="9">
    <source>
        <dbReference type="SAM" id="MobiDB-lite"/>
    </source>
</evidence>
<evidence type="ECO:0000313" key="12">
    <source>
        <dbReference type="Proteomes" id="UP000078561"/>
    </source>
</evidence>
<protein>
    <recommendedName>
        <fullName evidence="10">C2H2-type domain-containing protein</fullName>
    </recommendedName>
</protein>
<dbReference type="Pfam" id="PF00096">
    <property type="entry name" value="zf-C2H2"/>
    <property type="match status" value="2"/>
</dbReference>
<keyword evidence="2" id="KW-0479">Metal-binding</keyword>
<gene>
    <name evidence="11" type="primary">ABSGL_01949.1 scaffold 2596</name>
</gene>